<evidence type="ECO:0000259" key="7">
    <source>
        <dbReference type="PROSITE" id="PS51866"/>
    </source>
</evidence>
<dbReference type="GO" id="GO:0016887">
    <property type="term" value="F:ATP hydrolysis activity"/>
    <property type="evidence" value="ECO:0007669"/>
    <property type="project" value="InterPro"/>
</dbReference>
<dbReference type="Gene3D" id="2.40.50.100">
    <property type="match status" value="1"/>
</dbReference>
<dbReference type="PROSITE" id="PS00211">
    <property type="entry name" value="ABC_TRANSPORTER_1"/>
    <property type="match status" value="1"/>
</dbReference>
<gene>
    <name evidence="8" type="ORF">AVDCRST_MAG88-3314</name>
</gene>
<evidence type="ECO:0000256" key="4">
    <source>
        <dbReference type="ARBA" id="ARBA00022840"/>
    </source>
</evidence>
<feature type="domain" description="ABC transporter" evidence="6">
    <location>
        <begin position="1"/>
        <end position="233"/>
    </location>
</feature>
<dbReference type="InterPro" id="IPR005116">
    <property type="entry name" value="Transp-assoc_OB_typ1"/>
</dbReference>
<keyword evidence="3" id="KW-0547">Nucleotide-binding</keyword>
<reference evidence="8" key="1">
    <citation type="submission" date="2020-02" db="EMBL/GenBank/DDBJ databases">
        <authorList>
            <person name="Meier V. D."/>
        </authorList>
    </citation>
    <scope>NUCLEOTIDE SEQUENCE</scope>
    <source>
        <strain evidence="8">AVDCRST_MAG88</strain>
    </source>
</reference>
<keyword evidence="4 8" id="KW-0067">ATP-binding</keyword>
<feature type="domain" description="Mop" evidence="7">
    <location>
        <begin position="290"/>
        <end position="354"/>
    </location>
</feature>
<dbReference type="PROSITE" id="PS50893">
    <property type="entry name" value="ABC_TRANSPORTER_2"/>
    <property type="match status" value="1"/>
</dbReference>
<accession>A0A6J4VKA3</accession>
<dbReference type="Gene3D" id="3.40.50.300">
    <property type="entry name" value="P-loop containing nucleotide triphosphate hydrolases"/>
    <property type="match status" value="1"/>
</dbReference>
<dbReference type="InterPro" id="IPR017871">
    <property type="entry name" value="ABC_transporter-like_CS"/>
</dbReference>
<keyword evidence="2 5" id="KW-0500">Molybdenum</keyword>
<dbReference type="SUPFAM" id="SSF50331">
    <property type="entry name" value="MOP-like"/>
    <property type="match status" value="1"/>
</dbReference>
<dbReference type="Pfam" id="PF00005">
    <property type="entry name" value="ABC_tran"/>
    <property type="match status" value="1"/>
</dbReference>
<dbReference type="InterPro" id="IPR003593">
    <property type="entry name" value="AAA+_ATPase"/>
</dbReference>
<dbReference type="SMART" id="SM00382">
    <property type="entry name" value="AAA"/>
    <property type="match status" value="1"/>
</dbReference>
<evidence type="ECO:0000256" key="5">
    <source>
        <dbReference type="PROSITE-ProRule" id="PRU01213"/>
    </source>
</evidence>
<proteinExistence type="predicted"/>
<dbReference type="InterPro" id="IPR008995">
    <property type="entry name" value="Mo/tungstate-bd_C_term_dom"/>
</dbReference>
<sequence>MLSVSANTRLGGLELSASVEVAAGDCLALAGPSGAGKTSILKVAAGLLRPADGSVRCGDQVWLDTESGRYVEPESRNCGYLFQEYALFPHLSAWQNVAYPLRGISRSERRRRACELLGRFGLEGHAEARPAVLSGGERQRVALARALARRPDVLLLDEPLSALDARARAGASREVATVLRETEAPALLVTHDFAEAAQLGTRVAIIDSGRVVQEGDPSELASRPESAFVADFTGAVVLPGTARPSASGLTLLDLEGGGQLVSTDRGHGPMGASIHPWDIMIERTGTAEHGGSALNRLAGEITSVTEIGNRVRLGVAAGQPLAAEITLASARQLGLEAGTRVTASWKAAATRLVSV</sequence>
<dbReference type="SUPFAM" id="SSF52540">
    <property type="entry name" value="P-loop containing nucleoside triphosphate hydrolases"/>
    <property type="match status" value="1"/>
</dbReference>
<evidence type="ECO:0000259" key="6">
    <source>
        <dbReference type="PROSITE" id="PS50893"/>
    </source>
</evidence>
<dbReference type="EMBL" id="CADCWM010000795">
    <property type="protein sequence ID" value="CAA9580847.1"/>
    <property type="molecule type" value="Genomic_DNA"/>
</dbReference>
<evidence type="ECO:0000256" key="1">
    <source>
        <dbReference type="ARBA" id="ARBA00022448"/>
    </source>
</evidence>
<dbReference type="InterPro" id="IPR027417">
    <property type="entry name" value="P-loop_NTPase"/>
</dbReference>
<organism evidence="8">
    <name type="scientific">uncultured Thermomicrobiales bacterium</name>
    <dbReference type="NCBI Taxonomy" id="1645740"/>
    <lineage>
        <taxon>Bacteria</taxon>
        <taxon>Pseudomonadati</taxon>
        <taxon>Thermomicrobiota</taxon>
        <taxon>Thermomicrobia</taxon>
        <taxon>Thermomicrobiales</taxon>
        <taxon>environmental samples</taxon>
    </lineage>
</organism>
<dbReference type="GO" id="GO:0015689">
    <property type="term" value="P:molybdate ion transport"/>
    <property type="evidence" value="ECO:0007669"/>
    <property type="project" value="InterPro"/>
</dbReference>
<dbReference type="PROSITE" id="PS51866">
    <property type="entry name" value="MOP"/>
    <property type="match status" value="1"/>
</dbReference>
<evidence type="ECO:0000313" key="8">
    <source>
        <dbReference type="EMBL" id="CAA9580847.1"/>
    </source>
</evidence>
<dbReference type="AlphaFoldDB" id="A0A6J4VKA3"/>
<evidence type="ECO:0000256" key="3">
    <source>
        <dbReference type="ARBA" id="ARBA00022741"/>
    </source>
</evidence>
<dbReference type="InterPro" id="IPR004606">
    <property type="entry name" value="Mop_domain"/>
</dbReference>
<dbReference type="PANTHER" id="PTHR42781:SF4">
    <property type="entry name" value="SPERMIDINE_PUTRESCINE IMPORT ATP-BINDING PROTEIN POTA"/>
    <property type="match status" value="1"/>
</dbReference>
<dbReference type="Pfam" id="PF03459">
    <property type="entry name" value="TOBE"/>
    <property type="match status" value="1"/>
</dbReference>
<dbReference type="PANTHER" id="PTHR42781">
    <property type="entry name" value="SPERMIDINE/PUTRESCINE IMPORT ATP-BINDING PROTEIN POTA"/>
    <property type="match status" value="1"/>
</dbReference>
<dbReference type="InterPro" id="IPR050093">
    <property type="entry name" value="ABC_SmlMolc_Importer"/>
</dbReference>
<protein>
    <submittedName>
        <fullName evidence="8">Molybdenum transport ATP-binding protein ModC</fullName>
    </submittedName>
</protein>
<keyword evidence="1" id="KW-0813">Transport</keyword>
<evidence type="ECO:0000256" key="2">
    <source>
        <dbReference type="ARBA" id="ARBA00022505"/>
    </source>
</evidence>
<dbReference type="GO" id="GO:0005524">
    <property type="term" value="F:ATP binding"/>
    <property type="evidence" value="ECO:0007669"/>
    <property type="project" value="UniProtKB-KW"/>
</dbReference>
<dbReference type="InterPro" id="IPR003439">
    <property type="entry name" value="ABC_transporter-like_ATP-bd"/>
</dbReference>
<name>A0A6J4VKA3_9BACT</name>